<dbReference type="RefSeq" id="WP_072842657.1">
    <property type="nucleotide sequence ID" value="NZ_FNAB01000005.1"/>
</dbReference>
<dbReference type="PROSITE" id="PS51903">
    <property type="entry name" value="CLP_R"/>
    <property type="match status" value="1"/>
</dbReference>
<dbReference type="Gene3D" id="1.10.1780.10">
    <property type="entry name" value="Clp, N-terminal domain"/>
    <property type="match status" value="2"/>
</dbReference>
<gene>
    <name evidence="3" type="ORF">SAMN05444580_105346</name>
</gene>
<dbReference type="InterPro" id="IPR036628">
    <property type="entry name" value="Clp_N_dom_sf"/>
</dbReference>
<organism evidence="3 4">
    <name type="scientific">Rhodococcus tukisamuensis</name>
    <dbReference type="NCBI Taxonomy" id="168276"/>
    <lineage>
        <taxon>Bacteria</taxon>
        <taxon>Bacillati</taxon>
        <taxon>Actinomycetota</taxon>
        <taxon>Actinomycetes</taxon>
        <taxon>Mycobacteriales</taxon>
        <taxon>Nocardiaceae</taxon>
        <taxon>Rhodococcus</taxon>
    </lineage>
</organism>
<dbReference type="EMBL" id="FNAB01000005">
    <property type="protein sequence ID" value="SDD64399.1"/>
    <property type="molecule type" value="Genomic_DNA"/>
</dbReference>
<evidence type="ECO:0000256" key="1">
    <source>
        <dbReference type="PROSITE-ProRule" id="PRU01251"/>
    </source>
</evidence>
<evidence type="ECO:0000313" key="4">
    <source>
        <dbReference type="Proteomes" id="UP000199417"/>
    </source>
</evidence>
<accession>A0A1G6WF26</accession>
<evidence type="ECO:0000313" key="3">
    <source>
        <dbReference type="EMBL" id="SDD64399.1"/>
    </source>
</evidence>
<dbReference type="STRING" id="168276.SAMN05444580_105346"/>
<reference evidence="3 4" key="1">
    <citation type="submission" date="2016-10" db="EMBL/GenBank/DDBJ databases">
        <authorList>
            <person name="de Groot N.N."/>
        </authorList>
    </citation>
    <scope>NUCLEOTIDE SEQUENCE [LARGE SCALE GENOMIC DNA]</scope>
    <source>
        <strain evidence="3 4">JCM 11308</strain>
    </source>
</reference>
<dbReference type="AlphaFoldDB" id="A0A1G6WF26"/>
<keyword evidence="1" id="KW-0677">Repeat</keyword>
<keyword evidence="4" id="KW-1185">Reference proteome</keyword>
<proteinExistence type="predicted"/>
<evidence type="ECO:0000259" key="2">
    <source>
        <dbReference type="PROSITE" id="PS51903"/>
    </source>
</evidence>
<dbReference type="Pfam" id="PF02861">
    <property type="entry name" value="Clp_N"/>
    <property type="match status" value="2"/>
</dbReference>
<dbReference type="SUPFAM" id="SSF81923">
    <property type="entry name" value="Double Clp-N motif"/>
    <property type="match status" value="2"/>
</dbReference>
<dbReference type="Proteomes" id="UP000199417">
    <property type="component" value="Unassembled WGS sequence"/>
</dbReference>
<name>A0A1G6WF26_9NOCA</name>
<sequence>MFERFTTQAREAVIDAQAEAKALKAPRIEVVHLLLGVLVGAAGTPLGAVLSDAGLTIADTRAEVARRRGGQALGEEDAAALRSIGIDLDAVRESLDATFGEDALDRAESAETTERRGWFGLKGSGHIPFTPGAKKAIELSLREALARKDGHIGAEHLLLGVVRGGDDDAAAVIARHLTPAELRGRVLALLDRAA</sequence>
<feature type="domain" description="Clp R" evidence="2">
    <location>
        <begin position="2"/>
        <end position="194"/>
    </location>
</feature>
<dbReference type="InterPro" id="IPR004176">
    <property type="entry name" value="Clp_R_N"/>
</dbReference>
<protein>
    <submittedName>
        <fullName evidence="3">Clp amino terminal domain-containing protein, pathogenicity island component</fullName>
    </submittedName>
</protein>